<evidence type="ECO:0000256" key="2">
    <source>
        <dbReference type="ARBA" id="ARBA00022692"/>
    </source>
</evidence>
<evidence type="ECO:0000256" key="5">
    <source>
        <dbReference type="ARBA" id="ARBA00038359"/>
    </source>
</evidence>
<keyword evidence="3 6" id="KW-1133">Transmembrane helix</keyword>
<reference evidence="8" key="2">
    <citation type="submission" date="2023-06" db="EMBL/GenBank/DDBJ databases">
        <authorList>
            <consortium name="Lawrence Berkeley National Laboratory"/>
            <person name="Haridas S."/>
            <person name="Hensen N."/>
            <person name="Bonometti L."/>
            <person name="Westerberg I."/>
            <person name="Brannstrom I.O."/>
            <person name="Guillou S."/>
            <person name="Cros-Aarteil S."/>
            <person name="Calhoun S."/>
            <person name="Kuo A."/>
            <person name="Mondo S."/>
            <person name="Pangilinan J."/>
            <person name="Riley R."/>
            <person name="LaButti K."/>
            <person name="Andreopoulos B."/>
            <person name="Lipzen A."/>
            <person name="Chen C."/>
            <person name="Yanf M."/>
            <person name="Daum C."/>
            <person name="Ng V."/>
            <person name="Clum A."/>
            <person name="Steindorff A."/>
            <person name="Ohm R."/>
            <person name="Martin F."/>
            <person name="Silar P."/>
            <person name="Natvig D."/>
            <person name="Lalanne C."/>
            <person name="Gautier V."/>
            <person name="Ament-velasquez S.L."/>
            <person name="Kruys A."/>
            <person name="Hutchinson M.I."/>
            <person name="Powell A.J."/>
            <person name="Barry K."/>
            <person name="Miller A.N."/>
            <person name="Grigoriev I.V."/>
            <person name="Debuchy R."/>
            <person name="Gladieux P."/>
            <person name="Thoren M.H."/>
            <person name="Johannesson H."/>
        </authorList>
    </citation>
    <scope>NUCLEOTIDE SEQUENCE</scope>
    <source>
        <strain evidence="8">CBS 232.78</strain>
    </source>
</reference>
<feature type="transmembrane region" description="Helical" evidence="6">
    <location>
        <begin position="33"/>
        <end position="54"/>
    </location>
</feature>
<feature type="transmembrane region" description="Helical" evidence="6">
    <location>
        <begin position="144"/>
        <end position="166"/>
    </location>
</feature>
<protein>
    <recommendedName>
        <fullName evidence="7">Rhodopsin domain-containing protein</fullName>
    </recommendedName>
</protein>
<dbReference type="GO" id="GO:0016020">
    <property type="term" value="C:membrane"/>
    <property type="evidence" value="ECO:0007669"/>
    <property type="project" value="UniProtKB-SubCell"/>
</dbReference>
<dbReference type="EMBL" id="JAULSW010000011">
    <property type="protein sequence ID" value="KAK3367966.1"/>
    <property type="molecule type" value="Genomic_DNA"/>
</dbReference>
<gene>
    <name evidence="8" type="ORF">B0H63DRAFT_490071</name>
</gene>
<comment type="caution">
    <text evidence="8">The sequence shown here is derived from an EMBL/GenBank/DDBJ whole genome shotgun (WGS) entry which is preliminary data.</text>
</comment>
<dbReference type="Proteomes" id="UP001285441">
    <property type="component" value="Unassembled WGS sequence"/>
</dbReference>
<feature type="transmembrane region" description="Helical" evidence="6">
    <location>
        <begin position="66"/>
        <end position="86"/>
    </location>
</feature>
<feature type="transmembrane region" description="Helical" evidence="6">
    <location>
        <begin position="106"/>
        <end position="132"/>
    </location>
</feature>
<dbReference type="InterPro" id="IPR052337">
    <property type="entry name" value="SAT4-like"/>
</dbReference>
<feature type="transmembrane region" description="Helical" evidence="6">
    <location>
        <begin position="263"/>
        <end position="281"/>
    </location>
</feature>
<keyword evidence="9" id="KW-1185">Reference proteome</keyword>
<feature type="transmembrane region" description="Helical" evidence="6">
    <location>
        <begin position="186"/>
        <end position="211"/>
    </location>
</feature>
<feature type="domain" description="Rhodopsin" evidence="7">
    <location>
        <begin position="50"/>
        <end position="285"/>
    </location>
</feature>
<dbReference type="Pfam" id="PF20684">
    <property type="entry name" value="Fung_rhodopsin"/>
    <property type="match status" value="1"/>
</dbReference>
<sequence>MASTDVPSYPGMLPPPPGVTPNLVNPESSGWKLIVAGVVCPVFATLFLGLRFYTSKYILRKFHADDWLVAVSLILAIGLSVVDIAQTQYGMGIHMWDVSPADFRRIISVGIPASMFYNLSTLFVKASILFFYLRFAAANRPFQITVYVVLAVVVVYSLNAGFSFLYLCNPVHRLWDGGDGTCIDLYSAFLATAALNAATDVVILVLPLWLLWPLRMRWAQKTAVGLVLMTGGFVCSVSFFRLATIPAGKYSPDVTWDYNINNIWCLVELYIGIICACLPCLKPFAKQRFPGIFSLSPSQESVRLSTIAGATRVQVEMSTTSLHPKRSNYSSTVSHFSKADTEVTVSSVLGNDKNLGKAIV</sequence>
<evidence type="ECO:0000313" key="8">
    <source>
        <dbReference type="EMBL" id="KAK3367966.1"/>
    </source>
</evidence>
<evidence type="ECO:0000256" key="4">
    <source>
        <dbReference type="ARBA" id="ARBA00023136"/>
    </source>
</evidence>
<keyword evidence="2 6" id="KW-0812">Transmembrane</keyword>
<dbReference type="InterPro" id="IPR049326">
    <property type="entry name" value="Rhodopsin_dom_fungi"/>
</dbReference>
<keyword evidence="4 6" id="KW-0472">Membrane</keyword>
<dbReference type="PANTHER" id="PTHR33048">
    <property type="entry name" value="PTH11-LIKE INTEGRAL MEMBRANE PROTEIN (AFU_ORTHOLOGUE AFUA_5G11245)"/>
    <property type="match status" value="1"/>
</dbReference>
<evidence type="ECO:0000256" key="1">
    <source>
        <dbReference type="ARBA" id="ARBA00004141"/>
    </source>
</evidence>
<accession>A0AAE0K228</accession>
<evidence type="ECO:0000313" key="9">
    <source>
        <dbReference type="Proteomes" id="UP001285441"/>
    </source>
</evidence>
<evidence type="ECO:0000256" key="6">
    <source>
        <dbReference type="SAM" id="Phobius"/>
    </source>
</evidence>
<dbReference type="PANTHER" id="PTHR33048:SF55">
    <property type="entry name" value="INTEGRAL MEMBRANE PROTEIN"/>
    <property type="match status" value="1"/>
</dbReference>
<comment type="similarity">
    <text evidence="5">Belongs to the SAT4 family.</text>
</comment>
<name>A0AAE0K228_9PEZI</name>
<dbReference type="AlphaFoldDB" id="A0AAE0K228"/>
<evidence type="ECO:0000259" key="7">
    <source>
        <dbReference type="Pfam" id="PF20684"/>
    </source>
</evidence>
<evidence type="ECO:0000256" key="3">
    <source>
        <dbReference type="ARBA" id="ARBA00022989"/>
    </source>
</evidence>
<feature type="transmembrane region" description="Helical" evidence="6">
    <location>
        <begin position="223"/>
        <end position="243"/>
    </location>
</feature>
<comment type="subcellular location">
    <subcellularLocation>
        <location evidence="1">Membrane</location>
        <topology evidence="1">Multi-pass membrane protein</topology>
    </subcellularLocation>
</comment>
<reference evidence="8" key="1">
    <citation type="journal article" date="2023" name="Mol. Phylogenet. Evol.">
        <title>Genome-scale phylogeny and comparative genomics of the fungal order Sordariales.</title>
        <authorList>
            <person name="Hensen N."/>
            <person name="Bonometti L."/>
            <person name="Westerberg I."/>
            <person name="Brannstrom I.O."/>
            <person name="Guillou S."/>
            <person name="Cros-Aarteil S."/>
            <person name="Calhoun S."/>
            <person name="Haridas S."/>
            <person name="Kuo A."/>
            <person name="Mondo S."/>
            <person name="Pangilinan J."/>
            <person name="Riley R."/>
            <person name="LaButti K."/>
            <person name="Andreopoulos B."/>
            <person name="Lipzen A."/>
            <person name="Chen C."/>
            <person name="Yan M."/>
            <person name="Daum C."/>
            <person name="Ng V."/>
            <person name="Clum A."/>
            <person name="Steindorff A."/>
            <person name="Ohm R.A."/>
            <person name="Martin F."/>
            <person name="Silar P."/>
            <person name="Natvig D.O."/>
            <person name="Lalanne C."/>
            <person name="Gautier V."/>
            <person name="Ament-Velasquez S.L."/>
            <person name="Kruys A."/>
            <person name="Hutchinson M.I."/>
            <person name="Powell A.J."/>
            <person name="Barry K."/>
            <person name="Miller A.N."/>
            <person name="Grigoriev I.V."/>
            <person name="Debuchy R."/>
            <person name="Gladieux P."/>
            <person name="Hiltunen Thoren M."/>
            <person name="Johannesson H."/>
        </authorList>
    </citation>
    <scope>NUCLEOTIDE SEQUENCE</scope>
    <source>
        <strain evidence="8">CBS 232.78</strain>
    </source>
</reference>
<organism evidence="8 9">
    <name type="scientific">Podospora didyma</name>
    <dbReference type="NCBI Taxonomy" id="330526"/>
    <lineage>
        <taxon>Eukaryota</taxon>
        <taxon>Fungi</taxon>
        <taxon>Dikarya</taxon>
        <taxon>Ascomycota</taxon>
        <taxon>Pezizomycotina</taxon>
        <taxon>Sordariomycetes</taxon>
        <taxon>Sordariomycetidae</taxon>
        <taxon>Sordariales</taxon>
        <taxon>Podosporaceae</taxon>
        <taxon>Podospora</taxon>
    </lineage>
</organism>
<proteinExistence type="inferred from homology"/>